<evidence type="ECO:0000313" key="1">
    <source>
        <dbReference type="EMBL" id="AYF85150.1"/>
    </source>
</evidence>
<geneLocation type="plasmid" evidence="1 2">
    <name>p.4</name>
</geneLocation>
<name>A0A9W3VH78_BACTU</name>
<keyword evidence="1" id="KW-0614">Plasmid</keyword>
<organism evidence="1 2">
    <name type="scientific">Bacillus thuringiensis</name>
    <dbReference type="NCBI Taxonomy" id="1428"/>
    <lineage>
        <taxon>Bacteria</taxon>
        <taxon>Bacillati</taxon>
        <taxon>Bacillota</taxon>
        <taxon>Bacilli</taxon>
        <taxon>Bacillales</taxon>
        <taxon>Bacillaceae</taxon>
        <taxon>Bacillus</taxon>
        <taxon>Bacillus cereus group</taxon>
    </lineage>
</organism>
<dbReference type="EMBL" id="CP032612">
    <property type="protein sequence ID" value="AYF85150.1"/>
    <property type="molecule type" value="Genomic_DNA"/>
</dbReference>
<dbReference type="RefSeq" id="WP_061885214.1">
    <property type="nucleotide sequence ID" value="NZ_CP014285.1"/>
</dbReference>
<sequence length="65" mass="7376">MCNRCMESINEIEKHKGNTRELIIEHIEEIDKAVDRLNGPDAYCSLMQAKSTALLALSLTPPYQK</sequence>
<dbReference type="Proteomes" id="UP000269847">
    <property type="component" value="Plasmid p.4"/>
</dbReference>
<reference evidence="1 2" key="1">
    <citation type="submission" date="2018-09" db="EMBL/GenBank/DDBJ databases">
        <title>Complete genome of Bacillus thuringiensis strain QZL38.</title>
        <authorList>
            <person name="Song F."/>
        </authorList>
    </citation>
    <scope>NUCLEOTIDE SEQUENCE [LARGE SCALE GENOMIC DNA]</scope>
    <source>
        <strain evidence="1 2">QZL38</strain>
        <plasmid evidence="1 2">p.4</plasmid>
    </source>
</reference>
<evidence type="ECO:0000313" key="2">
    <source>
        <dbReference type="Proteomes" id="UP000269847"/>
    </source>
</evidence>
<accession>A0A9W3VH78</accession>
<gene>
    <name evidence="1" type="ORF">D7J84_29550</name>
</gene>
<dbReference type="AlphaFoldDB" id="A0A9W3VH78"/>
<protein>
    <submittedName>
        <fullName evidence="1">Uncharacterized protein</fullName>
    </submittedName>
</protein>
<proteinExistence type="predicted"/>